<organism evidence="1 2">
    <name type="scientific">Acidilobus saccharovorans (strain DSM 16705 / JCM 18335 / VKM B-2471 / 345-15)</name>
    <dbReference type="NCBI Taxonomy" id="666510"/>
    <lineage>
        <taxon>Archaea</taxon>
        <taxon>Thermoproteota</taxon>
        <taxon>Thermoprotei</taxon>
        <taxon>Acidilobales</taxon>
        <taxon>Acidilobaceae</taxon>
        <taxon>Acidilobus</taxon>
    </lineage>
</organism>
<reference evidence="1 2" key="1">
    <citation type="journal article" date="2010" name="Appl. Environ. Microbiol.">
        <title>The genome sequence of the crenarchaeon Acidilobus saccharovorans supports a new order, Acidilobales, and suggests an important ecological role in terrestrial acidic hot springs.</title>
        <authorList>
            <person name="Mardanov A.V."/>
            <person name="Svetlitchnyi V.A."/>
            <person name="Beletsky A.V."/>
            <person name="Prokofeva M.I."/>
            <person name="Bonch-Osmolovskaya E.A."/>
            <person name="Ravin N.V."/>
            <person name="Skryabin K.G."/>
        </authorList>
    </citation>
    <scope>NUCLEOTIDE SEQUENCE [LARGE SCALE GENOMIC DNA]</scope>
    <source>
        <strain evidence="2">DSM 16705 / JCM 18335 / VKM B-2471 / 345-15</strain>
    </source>
</reference>
<gene>
    <name evidence="1" type="ordered locus">ASAC_0753</name>
</gene>
<dbReference type="HOGENOM" id="CLU_2353062_0_0_2"/>
<sequence>MLERGLRRAALGLLADLEVYFRETVGRGFVQYLMEDPVRAYRLAASRYPESLVRAALRAALRLGLGASSADVELAVEMLSTGIPSKFLALLNRAAQ</sequence>
<evidence type="ECO:0008006" key="3">
    <source>
        <dbReference type="Google" id="ProtNLM"/>
    </source>
</evidence>
<dbReference type="AlphaFoldDB" id="D9Q1H1"/>
<dbReference type="eggNOG" id="arCOG11224">
    <property type="taxonomic scope" value="Archaea"/>
</dbReference>
<keyword evidence="2" id="KW-1185">Reference proteome</keyword>
<dbReference type="Proteomes" id="UP000000346">
    <property type="component" value="Chromosome"/>
</dbReference>
<protein>
    <recommendedName>
        <fullName evidence="3">Nitrosopumilus output domain-containing protein</fullName>
    </recommendedName>
</protein>
<evidence type="ECO:0000313" key="2">
    <source>
        <dbReference type="Proteomes" id="UP000000346"/>
    </source>
</evidence>
<dbReference type="InParanoid" id="D9Q1H1"/>
<dbReference type="EMBL" id="CP001742">
    <property type="protein sequence ID" value="ADL19159.1"/>
    <property type="molecule type" value="Genomic_DNA"/>
</dbReference>
<accession>D9Q1H1</accession>
<evidence type="ECO:0000313" key="1">
    <source>
        <dbReference type="EMBL" id="ADL19159.1"/>
    </source>
</evidence>
<name>D9Q1H1_ACIS3</name>
<dbReference type="KEGG" id="asc:ASAC_0753"/>
<proteinExistence type="predicted"/>